<feature type="domain" description="ATP-grasp" evidence="4">
    <location>
        <begin position="122"/>
        <end position="345"/>
    </location>
</feature>
<name>A0A4Q7MQT0_9BACT</name>
<comment type="caution">
    <text evidence="5">The sequence shown here is derived from an EMBL/GenBank/DDBJ whole genome shotgun (WGS) entry which is preliminary data.</text>
</comment>
<dbReference type="GO" id="GO:0005524">
    <property type="term" value="F:ATP binding"/>
    <property type="evidence" value="ECO:0007669"/>
    <property type="project" value="UniProtKB-UniRule"/>
</dbReference>
<evidence type="ECO:0000256" key="3">
    <source>
        <dbReference type="PROSITE-ProRule" id="PRU00409"/>
    </source>
</evidence>
<keyword evidence="3" id="KW-0547">Nucleotide-binding</keyword>
<comment type="similarity">
    <text evidence="1">Belongs to the D-alanine--D-alanine ligase family.</text>
</comment>
<dbReference type="Gene3D" id="3.30.1490.20">
    <property type="entry name" value="ATP-grasp fold, A domain"/>
    <property type="match status" value="1"/>
</dbReference>
<evidence type="ECO:0000256" key="1">
    <source>
        <dbReference type="ARBA" id="ARBA00010871"/>
    </source>
</evidence>
<dbReference type="InterPro" id="IPR011095">
    <property type="entry name" value="Dala_Dala_lig_C"/>
</dbReference>
<evidence type="ECO:0000256" key="2">
    <source>
        <dbReference type="ARBA" id="ARBA00022598"/>
    </source>
</evidence>
<keyword evidence="6" id="KW-1185">Reference proteome</keyword>
<dbReference type="AlphaFoldDB" id="A0A4Q7MQT0"/>
<dbReference type="InterPro" id="IPR013815">
    <property type="entry name" value="ATP_grasp_subdomain_1"/>
</dbReference>
<gene>
    <name evidence="5" type="ORF">EV199_2993</name>
</gene>
<sequence>MEAKVAVVYQAASPPVRNGIIKPMKPGGYSDSGADIAYTLQRCGVSIVLPLSDPSIENDPGWVFPDTKDGIQEAINKGADTIWLNTVLYTGHPIEAFIKKGIYVVGQIPANVDRFDDKLVTNELLRDHELPIPRSVTIDSRNAAGYKPGFPFPVVAKPIRGRGSQGVTVVKNETELSKTLAEMLSSNDYGAAVYVEEFLSGEELTITVMPPGEYSINNHAVIKDNYWSLPPVKRFNHQEGIAPYNGTVAVVNNSAVLTPLELLNPDIAQLCHACEKAASLVGAKAAIRIDCRADAAGKYFLFDLNMKPNMTGASRPHRGDQDSLTTMAARSIGWTFNDLLLNLLRQRWR</sequence>
<proteinExistence type="inferred from homology"/>
<evidence type="ECO:0000313" key="6">
    <source>
        <dbReference type="Proteomes" id="UP000293874"/>
    </source>
</evidence>
<protein>
    <submittedName>
        <fullName evidence="5">Carbamoylphosphate synthase large subunit</fullName>
    </submittedName>
</protein>
<keyword evidence="3" id="KW-0067">ATP-binding</keyword>
<evidence type="ECO:0000313" key="5">
    <source>
        <dbReference type="EMBL" id="RZS71092.1"/>
    </source>
</evidence>
<keyword evidence="2" id="KW-0436">Ligase</keyword>
<dbReference type="PROSITE" id="PS50975">
    <property type="entry name" value="ATP_GRASP"/>
    <property type="match status" value="1"/>
</dbReference>
<dbReference type="GO" id="GO:0008716">
    <property type="term" value="F:D-alanine-D-alanine ligase activity"/>
    <property type="evidence" value="ECO:0007669"/>
    <property type="project" value="InterPro"/>
</dbReference>
<dbReference type="GO" id="GO:0046872">
    <property type="term" value="F:metal ion binding"/>
    <property type="evidence" value="ECO:0007669"/>
    <property type="project" value="InterPro"/>
</dbReference>
<organism evidence="5 6">
    <name type="scientific">Pseudobacter ginsenosidimutans</name>
    <dbReference type="NCBI Taxonomy" id="661488"/>
    <lineage>
        <taxon>Bacteria</taxon>
        <taxon>Pseudomonadati</taxon>
        <taxon>Bacteroidota</taxon>
        <taxon>Chitinophagia</taxon>
        <taxon>Chitinophagales</taxon>
        <taxon>Chitinophagaceae</taxon>
        <taxon>Pseudobacter</taxon>
    </lineage>
</organism>
<dbReference type="PANTHER" id="PTHR23132:SF23">
    <property type="entry name" value="D-ALANINE--D-ALANINE LIGASE B"/>
    <property type="match status" value="1"/>
</dbReference>
<dbReference type="PANTHER" id="PTHR23132">
    <property type="entry name" value="D-ALANINE--D-ALANINE LIGASE"/>
    <property type="match status" value="1"/>
</dbReference>
<dbReference type="InterPro" id="IPR011761">
    <property type="entry name" value="ATP-grasp"/>
</dbReference>
<dbReference type="Proteomes" id="UP000293874">
    <property type="component" value="Unassembled WGS sequence"/>
</dbReference>
<dbReference type="OrthoDB" id="9803907at2"/>
<dbReference type="Pfam" id="PF07478">
    <property type="entry name" value="Dala_Dala_lig_C"/>
    <property type="match status" value="1"/>
</dbReference>
<dbReference type="SUPFAM" id="SSF56059">
    <property type="entry name" value="Glutathione synthetase ATP-binding domain-like"/>
    <property type="match status" value="1"/>
</dbReference>
<evidence type="ECO:0000259" key="4">
    <source>
        <dbReference type="PROSITE" id="PS50975"/>
    </source>
</evidence>
<dbReference type="RefSeq" id="WP_130541629.1">
    <property type="nucleotide sequence ID" value="NZ_CP042431.1"/>
</dbReference>
<dbReference type="EMBL" id="SGXA01000002">
    <property type="protein sequence ID" value="RZS71092.1"/>
    <property type="molecule type" value="Genomic_DNA"/>
</dbReference>
<accession>A0A4Q7MQT0</accession>
<reference evidence="5 6" key="1">
    <citation type="submission" date="2019-02" db="EMBL/GenBank/DDBJ databases">
        <title>Genomic Encyclopedia of Type Strains, Phase IV (KMG-IV): sequencing the most valuable type-strain genomes for metagenomic binning, comparative biology and taxonomic classification.</title>
        <authorList>
            <person name="Goeker M."/>
        </authorList>
    </citation>
    <scope>NUCLEOTIDE SEQUENCE [LARGE SCALE GENOMIC DNA]</scope>
    <source>
        <strain evidence="5 6">DSM 18116</strain>
    </source>
</reference>
<dbReference type="Gene3D" id="3.30.470.20">
    <property type="entry name" value="ATP-grasp fold, B domain"/>
    <property type="match status" value="1"/>
</dbReference>